<evidence type="ECO:0000313" key="1">
    <source>
        <dbReference type="EMBL" id="CEK66190.1"/>
    </source>
</evidence>
<gene>
    <name evidence="1" type="primary">ORF57615</name>
</gene>
<dbReference type="AlphaFoldDB" id="A0A0B6ZEN5"/>
<accession>A0A0B6ZEN5</accession>
<feature type="non-terminal residue" evidence="1">
    <location>
        <position position="68"/>
    </location>
</feature>
<organism evidence="1">
    <name type="scientific">Arion vulgaris</name>
    <dbReference type="NCBI Taxonomy" id="1028688"/>
    <lineage>
        <taxon>Eukaryota</taxon>
        <taxon>Metazoa</taxon>
        <taxon>Spiralia</taxon>
        <taxon>Lophotrochozoa</taxon>
        <taxon>Mollusca</taxon>
        <taxon>Gastropoda</taxon>
        <taxon>Heterobranchia</taxon>
        <taxon>Euthyneura</taxon>
        <taxon>Panpulmonata</taxon>
        <taxon>Eupulmonata</taxon>
        <taxon>Stylommatophora</taxon>
        <taxon>Helicina</taxon>
        <taxon>Arionoidea</taxon>
        <taxon>Arionidae</taxon>
        <taxon>Arion</taxon>
    </lineage>
</organism>
<protein>
    <submittedName>
        <fullName evidence="1">Uncharacterized protein</fullName>
    </submittedName>
</protein>
<reference evidence="1" key="1">
    <citation type="submission" date="2014-12" db="EMBL/GenBank/DDBJ databases">
        <title>Insight into the proteome of Arion vulgaris.</title>
        <authorList>
            <person name="Aradska J."/>
            <person name="Bulat T."/>
            <person name="Smidak R."/>
            <person name="Sarate P."/>
            <person name="Gangsoo J."/>
            <person name="Sialana F."/>
            <person name="Bilban M."/>
            <person name="Lubec G."/>
        </authorList>
    </citation>
    <scope>NUCLEOTIDE SEQUENCE</scope>
    <source>
        <tissue evidence="1">Skin</tissue>
    </source>
</reference>
<name>A0A0B6ZEN5_9EUPU</name>
<dbReference type="EMBL" id="HACG01019325">
    <property type="protein sequence ID" value="CEK66190.1"/>
    <property type="molecule type" value="Transcribed_RNA"/>
</dbReference>
<proteinExistence type="predicted"/>
<sequence length="68" mass="7969">MLWGNLHCLLLDVHVQVSNNDFFLEGEWMWYVIIHSQNVGKVCNMSRSWADRTDLLYNSCSSQVMMTT</sequence>